<feature type="transmembrane region" description="Helical" evidence="9">
    <location>
        <begin position="267"/>
        <end position="285"/>
    </location>
</feature>
<comment type="subcellular location">
    <subcellularLocation>
        <location evidence="1">Membrane</location>
        <topology evidence="1">Multi-pass membrane protein</topology>
    </subcellularLocation>
</comment>
<keyword evidence="4 9" id="KW-1133">Transmembrane helix</keyword>
<keyword evidence="7 8" id="KW-0407">Ion channel</keyword>
<dbReference type="GO" id="GO:0022841">
    <property type="term" value="F:potassium ion leak channel activity"/>
    <property type="evidence" value="ECO:0007669"/>
    <property type="project" value="TreeGrafter"/>
</dbReference>
<dbReference type="AlphaFoldDB" id="A0A0C2CCL5"/>
<evidence type="ECO:0000256" key="8">
    <source>
        <dbReference type="RuleBase" id="RU003857"/>
    </source>
</evidence>
<dbReference type="InterPro" id="IPR003280">
    <property type="entry name" value="2pore_dom_K_chnl"/>
</dbReference>
<feature type="transmembrane region" description="Helical" evidence="9">
    <location>
        <begin position="160"/>
        <end position="182"/>
    </location>
</feature>
<keyword evidence="6 9" id="KW-0472">Membrane</keyword>
<dbReference type="PANTHER" id="PTHR11003">
    <property type="entry name" value="POTASSIUM CHANNEL, SUBFAMILY K"/>
    <property type="match status" value="1"/>
</dbReference>
<evidence type="ECO:0000313" key="11">
    <source>
        <dbReference type="EMBL" id="KIH54068.1"/>
    </source>
</evidence>
<feature type="transmembrane region" description="Helical" evidence="9">
    <location>
        <begin position="12"/>
        <end position="31"/>
    </location>
</feature>
<evidence type="ECO:0000256" key="1">
    <source>
        <dbReference type="ARBA" id="ARBA00004141"/>
    </source>
</evidence>
<keyword evidence="12" id="KW-1185">Reference proteome</keyword>
<dbReference type="GO" id="GO:0015271">
    <property type="term" value="F:outward rectifier potassium channel activity"/>
    <property type="evidence" value="ECO:0007669"/>
    <property type="project" value="TreeGrafter"/>
</dbReference>
<dbReference type="SUPFAM" id="SSF81324">
    <property type="entry name" value="Voltage-gated potassium channels"/>
    <property type="match status" value="2"/>
</dbReference>
<evidence type="ECO:0000259" key="10">
    <source>
        <dbReference type="Pfam" id="PF07885"/>
    </source>
</evidence>
<dbReference type="OrthoDB" id="297496at2759"/>
<dbReference type="PRINTS" id="PR01333">
    <property type="entry name" value="2POREKCHANEL"/>
</dbReference>
<feature type="transmembrane region" description="Helical" evidence="9">
    <location>
        <begin position="292"/>
        <end position="312"/>
    </location>
</feature>
<dbReference type="EMBL" id="KN739784">
    <property type="protein sequence ID" value="KIH54068.1"/>
    <property type="molecule type" value="Genomic_DNA"/>
</dbReference>
<evidence type="ECO:0000256" key="2">
    <source>
        <dbReference type="ARBA" id="ARBA00022448"/>
    </source>
</evidence>
<keyword evidence="5 8" id="KW-0406">Ion transport</keyword>
<dbReference type="PANTHER" id="PTHR11003:SF337">
    <property type="entry name" value="POTASSIUM CHANNEL DOMAIN-CONTAINING PROTEIN"/>
    <property type="match status" value="1"/>
</dbReference>
<keyword evidence="2 8" id="KW-0813">Transport</keyword>
<evidence type="ECO:0000256" key="3">
    <source>
        <dbReference type="ARBA" id="ARBA00022692"/>
    </source>
</evidence>
<proteinExistence type="inferred from homology"/>
<accession>A0A0C2CCL5</accession>
<evidence type="ECO:0000256" key="7">
    <source>
        <dbReference type="ARBA" id="ARBA00023303"/>
    </source>
</evidence>
<evidence type="ECO:0000256" key="9">
    <source>
        <dbReference type="SAM" id="Phobius"/>
    </source>
</evidence>
<dbReference type="Gene3D" id="1.10.287.70">
    <property type="match status" value="1"/>
</dbReference>
<feature type="transmembrane region" description="Helical" evidence="9">
    <location>
        <begin position="234"/>
        <end position="261"/>
    </location>
</feature>
<evidence type="ECO:0000313" key="12">
    <source>
        <dbReference type="Proteomes" id="UP000054047"/>
    </source>
</evidence>
<dbReference type="GO" id="GO:0005886">
    <property type="term" value="C:plasma membrane"/>
    <property type="evidence" value="ECO:0007669"/>
    <property type="project" value="TreeGrafter"/>
</dbReference>
<feature type="domain" description="Potassium channel" evidence="10">
    <location>
        <begin position="246"/>
        <end position="318"/>
    </location>
</feature>
<feature type="domain" description="Potassium channel" evidence="10">
    <location>
        <begin position="136"/>
        <end position="180"/>
    </location>
</feature>
<feature type="non-terminal residue" evidence="11">
    <location>
        <position position="1"/>
    </location>
</feature>
<dbReference type="Proteomes" id="UP000054047">
    <property type="component" value="Unassembled WGS sequence"/>
</dbReference>
<sequence>LINVIFSLSHILLLSSYVSFIVASAAAFFITESLNSDRFRRQWQRRLASDRNSFVVKELLPEIFNNTKLLLYIHDQKSQYLTAIMNERLEVYENQLKLRPPMPTLPCTFPNALLRFADELLYSLGQNKTVHLLLEVFSTITTIGYGYIYPVTHAGRMLSIFISLIGIPFTIVVIKDVAYLIAKLMNYPCELLAKCWVAFRFCTLRPVDEDELDRKLHGEHAERKDYRLHNMERLLAIPVTVAVFALIGWICVGCFIVHLYMPNHDTSITFYFIFNSLATIGVGDIEPGRHPLVLLLLFIYLLIGLSIVSLFINLLHTKFSRAYWLPGRMYMPLRSHELPATQTLASFDSYEEMGVQSECPINHFTTLGVLQADDKCPLLGISRREFAYMDANTQTERTIPHGYIPPPIPRSPSAVVLPYPHTSHEDVNSLIVETYGVKPARLIIKPSK</sequence>
<feature type="transmembrane region" description="Helical" evidence="9">
    <location>
        <begin position="130"/>
        <end position="148"/>
    </location>
</feature>
<dbReference type="InterPro" id="IPR013099">
    <property type="entry name" value="K_chnl_dom"/>
</dbReference>
<organism evidence="11 12">
    <name type="scientific">Ancylostoma duodenale</name>
    <dbReference type="NCBI Taxonomy" id="51022"/>
    <lineage>
        <taxon>Eukaryota</taxon>
        <taxon>Metazoa</taxon>
        <taxon>Ecdysozoa</taxon>
        <taxon>Nematoda</taxon>
        <taxon>Chromadorea</taxon>
        <taxon>Rhabditida</taxon>
        <taxon>Rhabditina</taxon>
        <taxon>Rhabditomorpha</taxon>
        <taxon>Strongyloidea</taxon>
        <taxon>Ancylostomatidae</taxon>
        <taxon>Ancylostomatinae</taxon>
        <taxon>Ancylostoma</taxon>
    </lineage>
</organism>
<evidence type="ECO:0000256" key="6">
    <source>
        <dbReference type="ARBA" id="ARBA00023136"/>
    </source>
</evidence>
<comment type="similarity">
    <text evidence="8">Belongs to the two pore domain potassium channel (TC 1.A.1.8) family.</text>
</comment>
<dbReference type="GO" id="GO:0030322">
    <property type="term" value="P:stabilization of membrane potential"/>
    <property type="evidence" value="ECO:0007669"/>
    <property type="project" value="TreeGrafter"/>
</dbReference>
<evidence type="ECO:0000256" key="4">
    <source>
        <dbReference type="ARBA" id="ARBA00022989"/>
    </source>
</evidence>
<evidence type="ECO:0000256" key="5">
    <source>
        <dbReference type="ARBA" id="ARBA00023065"/>
    </source>
</evidence>
<reference evidence="11 12" key="1">
    <citation type="submission" date="2013-12" db="EMBL/GenBank/DDBJ databases">
        <title>Draft genome of the parsitic nematode Ancylostoma duodenale.</title>
        <authorList>
            <person name="Mitreva M."/>
        </authorList>
    </citation>
    <scope>NUCLEOTIDE SEQUENCE [LARGE SCALE GENOMIC DNA]</scope>
    <source>
        <strain evidence="11 12">Zhejiang</strain>
    </source>
</reference>
<dbReference type="Pfam" id="PF07885">
    <property type="entry name" value="Ion_trans_2"/>
    <property type="match status" value="2"/>
</dbReference>
<name>A0A0C2CCL5_9BILA</name>
<keyword evidence="3 8" id="KW-0812">Transmembrane</keyword>
<gene>
    <name evidence="11" type="ORF">ANCDUO_15787</name>
</gene>
<protein>
    <submittedName>
        <fullName evidence="11">Ion channel</fullName>
    </submittedName>
</protein>